<dbReference type="InterPro" id="IPR001387">
    <property type="entry name" value="Cro/C1-type_HTH"/>
</dbReference>
<sequence>MIHESSANIQGDARGCGVRLREARIAAGLSLQEVATKLRMPVHVVQALEDGRWQVIGASVFVRGQLRSYARLLDVDVEPFLDTEVAPAAPVDLVSHAHAPRYQRLMENMGRRAVYVVITAAIAVPVWLATRSHFADAPPTTASLDAVPPETVPALPAQSPVLPATGVGSGVAGTGDVEPAGPYVASLAPPVSRAAPSAAGKLVLDFNGESWMQVVARDGSTLEQGLMHAGDSRSFDAAGVGRVVLGNASVVRVQQAGSIVDTTPYQRANVARFAVSSDGSVTAE</sequence>
<dbReference type="OrthoDB" id="9790252at2"/>
<dbReference type="AlphaFoldDB" id="A0A0E3Z148"/>
<accession>A0A0E3Z148</accession>
<reference evidence="3 4" key="1">
    <citation type="journal article" date="2015" name="Genome Announc.">
        <title>Complete Genome Sequence of Pseudoxanthomonas suwonensis Strain J1, a Cellulose-Degrading Bacterium Isolated from Leaf- and Wood-Enriched Soil.</title>
        <authorList>
            <person name="Hou L."/>
            <person name="Jiang J."/>
            <person name="Xu Z."/>
            <person name="Zhou Y."/>
            <person name="Leung F.C."/>
        </authorList>
    </citation>
    <scope>NUCLEOTIDE SEQUENCE [LARGE SCALE GENOMIC DNA]</scope>
    <source>
        <strain evidence="3 4">J1</strain>
    </source>
</reference>
<gene>
    <name evidence="3" type="ORF">WQ53_00275</name>
</gene>
<dbReference type="GO" id="GO:0003677">
    <property type="term" value="F:DNA binding"/>
    <property type="evidence" value="ECO:0007669"/>
    <property type="project" value="InterPro"/>
</dbReference>
<dbReference type="CDD" id="cd00093">
    <property type="entry name" value="HTH_XRE"/>
    <property type="match status" value="1"/>
</dbReference>
<dbReference type="PROSITE" id="PS50943">
    <property type="entry name" value="HTH_CROC1"/>
    <property type="match status" value="1"/>
</dbReference>
<dbReference type="KEGG" id="psuw:WQ53_00275"/>
<dbReference type="PANTHER" id="PTHR34475:SF1">
    <property type="entry name" value="CYTOSKELETON PROTEIN RODZ"/>
    <property type="match status" value="1"/>
</dbReference>
<dbReference type="SUPFAM" id="SSF47413">
    <property type="entry name" value="lambda repressor-like DNA-binding domains"/>
    <property type="match status" value="1"/>
</dbReference>
<keyword evidence="1" id="KW-0812">Transmembrane</keyword>
<name>A0A0E3Z148_9GAMM</name>
<dbReference type="SMART" id="SM00530">
    <property type="entry name" value="HTH_XRE"/>
    <property type="match status" value="1"/>
</dbReference>
<dbReference type="Pfam" id="PF13413">
    <property type="entry name" value="HTH_25"/>
    <property type="match status" value="1"/>
</dbReference>
<dbReference type="InterPro" id="IPR010982">
    <property type="entry name" value="Lambda_DNA-bd_dom_sf"/>
</dbReference>
<dbReference type="Gene3D" id="1.10.260.40">
    <property type="entry name" value="lambda repressor-like DNA-binding domains"/>
    <property type="match status" value="1"/>
</dbReference>
<dbReference type="RefSeq" id="WP_052629480.1">
    <property type="nucleotide sequence ID" value="NZ_CP011144.1"/>
</dbReference>
<dbReference type="PANTHER" id="PTHR34475">
    <property type="match status" value="1"/>
</dbReference>
<evidence type="ECO:0000313" key="4">
    <source>
        <dbReference type="Proteomes" id="UP000033067"/>
    </source>
</evidence>
<organism evidence="3 4">
    <name type="scientific">Pseudoxanthomonas suwonensis</name>
    <dbReference type="NCBI Taxonomy" id="314722"/>
    <lineage>
        <taxon>Bacteria</taxon>
        <taxon>Pseudomonadati</taxon>
        <taxon>Pseudomonadota</taxon>
        <taxon>Gammaproteobacteria</taxon>
        <taxon>Lysobacterales</taxon>
        <taxon>Lysobacteraceae</taxon>
        <taxon>Pseudoxanthomonas</taxon>
    </lineage>
</organism>
<dbReference type="EMBL" id="CP011144">
    <property type="protein sequence ID" value="AKC85442.1"/>
    <property type="molecule type" value="Genomic_DNA"/>
</dbReference>
<dbReference type="InterPro" id="IPR050400">
    <property type="entry name" value="Bact_Cytoskel_RodZ"/>
</dbReference>
<keyword evidence="4" id="KW-1185">Reference proteome</keyword>
<proteinExistence type="predicted"/>
<feature type="transmembrane region" description="Helical" evidence="1">
    <location>
        <begin position="113"/>
        <end position="130"/>
    </location>
</feature>
<evidence type="ECO:0000259" key="2">
    <source>
        <dbReference type="PROSITE" id="PS50943"/>
    </source>
</evidence>
<dbReference type="PATRIC" id="fig|314722.6.peg.60"/>
<evidence type="ECO:0000256" key="1">
    <source>
        <dbReference type="SAM" id="Phobius"/>
    </source>
</evidence>
<keyword evidence="1" id="KW-0472">Membrane</keyword>
<dbReference type="Pfam" id="PF13464">
    <property type="entry name" value="RodZ_C"/>
    <property type="match status" value="1"/>
</dbReference>
<dbReference type="Proteomes" id="UP000033067">
    <property type="component" value="Chromosome"/>
</dbReference>
<keyword evidence="1" id="KW-1133">Transmembrane helix</keyword>
<evidence type="ECO:0000313" key="3">
    <source>
        <dbReference type="EMBL" id="AKC85442.1"/>
    </source>
</evidence>
<feature type="domain" description="HTH cro/C1-type" evidence="2">
    <location>
        <begin position="20"/>
        <end position="52"/>
    </location>
</feature>
<dbReference type="InterPro" id="IPR025194">
    <property type="entry name" value="RodZ-like_C"/>
</dbReference>
<protein>
    <submittedName>
        <fullName evidence="3">Membrane protein</fullName>
    </submittedName>
</protein>